<sequence length="250" mass="28431">MRSLSKIIVLIIIVYGICEELPKGITTCSRSDENFNKCLSSAIQEALVILKDGSPEFDLPKIEPFTITQHTDSEAIGATPNFYLKSSLKNAEIRGLTAGKVLRTATKFDKGYKIKIESEFDKISIIGNYTMNGKILVLPINGEGECNITFVDTMVRVESHGRYLTKNGETYIDIQEFKIKIIPKRVLYNFENLFKNDKQLSDTINSVMNQQWQLVTDNLLPGYEEKFGEQLIGVCNKIYHNVPFNKIFRE</sequence>
<evidence type="ECO:0000256" key="4">
    <source>
        <dbReference type="SAM" id="SignalP"/>
    </source>
</evidence>
<dbReference type="AlphaFoldDB" id="A0A9N9WSB0"/>
<dbReference type="SMART" id="SM00700">
    <property type="entry name" value="JHBP"/>
    <property type="match status" value="1"/>
</dbReference>
<dbReference type="FunFam" id="3.15.10.30:FF:000001">
    <property type="entry name" value="Takeout-like protein 1"/>
    <property type="match status" value="1"/>
</dbReference>
<evidence type="ECO:0000313" key="6">
    <source>
        <dbReference type="Proteomes" id="UP001153620"/>
    </source>
</evidence>
<dbReference type="Proteomes" id="UP001153620">
    <property type="component" value="Chromosome 2"/>
</dbReference>
<gene>
    <name evidence="5" type="ORF">CHIRRI_LOCUS5166</name>
</gene>
<reference evidence="5" key="1">
    <citation type="submission" date="2022-01" db="EMBL/GenBank/DDBJ databases">
        <authorList>
            <person name="King R."/>
        </authorList>
    </citation>
    <scope>NUCLEOTIDE SEQUENCE</scope>
</reference>
<dbReference type="InterPro" id="IPR010562">
    <property type="entry name" value="Haemolymph_juvenile_hormone-bd"/>
</dbReference>
<evidence type="ECO:0000256" key="2">
    <source>
        <dbReference type="ARBA" id="ARBA00023108"/>
    </source>
</evidence>
<evidence type="ECO:0008006" key="7">
    <source>
        <dbReference type="Google" id="ProtNLM"/>
    </source>
</evidence>
<dbReference type="PANTHER" id="PTHR11008">
    <property type="entry name" value="PROTEIN TAKEOUT-LIKE PROTEIN"/>
    <property type="match status" value="1"/>
</dbReference>
<keyword evidence="1 4" id="KW-0732">Signal</keyword>
<dbReference type="OrthoDB" id="8190514at2759"/>
<dbReference type="Gene3D" id="3.15.10.30">
    <property type="entry name" value="Haemolymph juvenile hormone binding protein"/>
    <property type="match status" value="1"/>
</dbReference>
<proteinExistence type="inferred from homology"/>
<evidence type="ECO:0000256" key="3">
    <source>
        <dbReference type="ARBA" id="ARBA00060902"/>
    </source>
</evidence>
<dbReference type="GO" id="GO:0007623">
    <property type="term" value="P:circadian rhythm"/>
    <property type="evidence" value="ECO:0007669"/>
    <property type="project" value="UniProtKB-ARBA"/>
</dbReference>
<keyword evidence="6" id="KW-1185">Reference proteome</keyword>
<reference evidence="5" key="2">
    <citation type="submission" date="2022-10" db="EMBL/GenBank/DDBJ databases">
        <authorList>
            <consortium name="ENA_rothamsted_submissions"/>
            <consortium name="culmorum"/>
            <person name="King R."/>
        </authorList>
    </citation>
    <scope>NUCLEOTIDE SEQUENCE</scope>
</reference>
<organism evidence="5 6">
    <name type="scientific">Chironomus riparius</name>
    <dbReference type="NCBI Taxonomy" id="315576"/>
    <lineage>
        <taxon>Eukaryota</taxon>
        <taxon>Metazoa</taxon>
        <taxon>Ecdysozoa</taxon>
        <taxon>Arthropoda</taxon>
        <taxon>Hexapoda</taxon>
        <taxon>Insecta</taxon>
        <taxon>Pterygota</taxon>
        <taxon>Neoptera</taxon>
        <taxon>Endopterygota</taxon>
        <taxon>Diptera</taxon>
        <taxon>Nematocera</taxon>
        <taxon>Chironomoidea</taxon>
        <taxon>Chironomidae</taxon>
        <taxon>Chironominae</taxon>
        <taxon>Chironomus</taxon>
    </lineage>
</organism>
<feature type="signal peptide" evidence="4">
    <location>
        <begin position="1"/>
        <end position="18"/>
    </location>
</feature>
<feature type="chain" id="PRO_5040208062" description="Hemolymph juvenile hormone binding protein" evidence="4">
    <location>
        <begin position="19"/>
        <end position="250"/>
    </location>
</feature>
<name>A0A9N9WSB0_9DIPT</name>
<protein>
    <recommendedName>
        <fullName evidence="7">Hemolymph juvenile hormone binding protein</fullName>
    </recommendedName>
</protein>
<dbReference type="PANTHER" id="PTHR11008:SF32">
    <property type="entry name" value="CIRCADIAN CLOCK-CONTROLLED PROTEIN DAYWAKE-RELATED"/>
    <property type="match status" value="1"/>
</dbReference>
<keyword evidence="2" id="KW-0090">Biological rhythms</keyword>
<comment type="similarity">
    <text evidence="3">Belongs to the TO family.</text>
</comment>
<evidence type="ECO:0000256" key="1">
    <source>
        <dbReference type="ARBA" id="ARBA00022729"/>
    </source>
</evidence>
<dbReference type="EMBL" id="OU895878">
    <property type="protein sequence ID" value="CAG9802252.1"/>
    <property type="molecule type" value="Genomic_DNA"/>
</dbReference>
<dbReference type="InterPro" id="IPR038606">
    <property type="entry name" value="To_sf"/>
</dbReference>
<evidence type="ECO:0000313" key="5">
    <source>
        <dbReference type="EMBL" id="CAG9802252.1"/>
    </source>
</evidence>
<accession>A0A9N9WSB0</accession>
<dbReference type="Pfam" id="PF06585">
    <property type="entry name" value="JHBP"/>
    <property type="match status" value="1"/>
</dbReference>
<dbReference type="GO" id="GO:0005615">
    <property type="term" value="C:extracellular space"/>
    <property type="evidence" value="ECO:0007669"/>
    <property type="project" value="TreeGrafter"/>
</dbReference>